<dbReference type="KEGG" id="cthr:CTHT_0015030"/>
<dbReference type="RefSeq" id="XP_006692013.1">
    <property type="nucleotide sequence ID" value="XM_006691950.1"/>
</dbReference>
<evidence type="ECO:0000313" key="1">
    <source>
        <dbReference type="EMBL" id="EGS23021.1"/>
    </source>
</evidence>
<protein>
    <submittedName>
        <fullName evidence="1">Uncharacterized protein</fullName>
    </submittedName>
</protein>
<proteinExistence type="predicted"/>
<dbReference type="EMBL" id="GL988039">
    <property type="protein sequence ID" value="EGS23021.1"/>
    <property type="molecule type" value="Genomic_DNA"/>
</dbReference>
<keyword evidence="2" id="KW-1185">Reference proteome</keyword>
<name>G0S1W1_CHATD</name>
<dbReference type="Proteomes" id="UP000008066">
    <property type="component" value="Unassembled WGS sequence"/>
</dbReference>
<reference evidence="1 2" key="1">
    <citation type="journal article" date="2011" name="Cell">
        <title>Insight into structure and assembly of the nuclear pore complex by utilizing the genome of a eukaryotic thermophile.</title>
        <authorList>
            <person name="Amlacher S."/>
            <person name="Sarges P."/>
            <person name="Flemming D."/>
            <person name="van Noort V."/>
            <person name="Kunze R."/>
            <person name="Devos D.P."/>
            <person name="Arumugam M."/>
            <person name="Bork P."/>
            <person name="Hurt E."/>
        </authorList>
    </citation>
    <scope>NUCLEOTIDE SEQUENCE [LARGE SCALE GENOMIC DNA]</scope>
    <source>
        <strain evidence="2">DSM 1495 / CBS 144.50 / IMI 039719</strain>
    </source>
</reference>
<dbReference type="GeneID" id="18255541"/>
<dbReference type="HOGENOM" id="CLU_2793778_0_0_1"/>
<organism evidence="2">
    <name type="scientific">Chaetomium thermophilum (strain DSM 1495 / CBS 144.50 / IMI 039719)</name>
    <name type="common">Thermochaetoides thermophila</name>
    <dbReference type="NCBI Taxonomy" id="759272"/>
    <lineage>
        <taxon>Eukaryota</taxon>
        <taxon>Fungi</taxon>
        <taxon>Dikarya</taxon>
        <taxon>Ascomycota</taxon>
        <taxon>Pezizomycotina</taxon>
        <taxon>Sordariomycetes</taxon>
        <taxon>Sordariomycetidae</taxon>
        <taxon>Sordariales</taxon>
        <taxon>Chaetomiaceae</taxon>
        <taxon>Thermochaetoides</taxon>
    </lineage>
</organism>
<gene>
    <name evidence="1" type="ORF">CTHT_0015030</name>
</gene>
<dbReference type="AlphaFoldDB" id="G0S1W1"/>
<evidence type="ECO:0000313" key="2">
    <source>
        <dbReference type="Proteomes" id="UP000008066"/>
    </source>
</evidence>
<accession>G0S1W1</accession>
<sequence>MISRHVNLRNLNAGDDLLEGWNFLDKRVIPEFGKPVEVKHPDYKILIDRHHEIFNAFSAATHNGNQLG</sequence>